<evidence type="ECO:0000256" key="11">
    <source>
        <dbReference type="ARBA" id="ARBA00023180"/>
    </source>
</evidence>
<dbReference type="GO" id="GO:0007229">
    <property type="term" value="P:integrin-mediated signaling pathway"/>
    <property type="evidence" value="ECO:0007669"/>
    <property type="project" value="UniProtKB-KW"/>
</dbReference>
<dbReference type="PANTHER" id="PTHR10082:SF60">
    <property type="entry name" value="INTEGRIN BETA-PS"/>
    <property type="match status" value="1"/>
</dbReference>
<dbReference type="GO" id="GO:0098609">
    <property type="term" value="P:cell-cell adhesion"/>
    <property type="evidence" value="ECO:0007669"/>
    <property type="project" value="TreeGrafter"/>
</dbReference>
<evidence type="ECO:0000256" key="12">
    <source>
        <dbReference type="SAM" id="Phobius"/>
    </source>
</evidence>
<dbReference type="AlphaFoldDB" id="A0A0N5CZW6"/>
<evidence type="ECO:0000256" key="3">
    <source>
        <dbReference type="ARBA" id="ARBA00022536"/>
    </source>
</evidence>
<dbReference type="Gene3D" id="2.10.25.10">
    <property type="entry name" value="Laminin"/>
    <property type="match status" value="2"/>
</dbReference>
<evidence type="ECO:0000256" key="8">
    <source>
        <dbReference type="ARBA" id="ARBA00023037"/>
    </source>
</evidence>
<evidence type="ECO:0000313" key="14">
    <source>
        <dbReference type="EMBL" id="VDN03361.1"/>
    </source>
</evidence>
<keyword evidence="10" id="KW-1015">Disulfide bond</keyword>
<protein>
    <submittedName>
        <fullName evidence="16">EGF_2 domain-containing protein</fullName>
    </submittedName>
</protein>
<dbReference type="SUPFAM" id="SSF69179">
    <property type="entry name" value="Integrin domains"/>
    <property type="match status" value="1"/>
</dbReference>
<gene>
    <name evidence="14" type="ORF">TCLT_LOCUS6045</name>
</gene>
<dbReference type="InterPro" id="IPR015812">
    <property type="entry name" value="Integrin_bsu"/>
</dbReference>
<dbReference type="Proteomes" id="UP000276776">
    <property type="component" value="Unassembled WGS sequence"/>
</dbReference>
<evidence type="ECO:0000313" key="15">
    <source>
        <dbReference type="Proteomes" id="UP000276776"/>
    </source>
</evidence>
<keyword evidence="9 12" id="KW-0472">Membrane</keyword>
<proteinExistence type="inferred from homology"/>
<comment type="similarity">
    <text evidence="2">Belongs to the integrin beta chain family.</text>
</comment>
<evidence type="ECO:0000256" key="4">
    <source>
        <dbReference type="ARBA" id="ARBA00022692"/>
    </source>
</evidence>
<evidence type="ECO:0000256" key="5">
    <source>
        <dbReference type="ARBA" id="ARBA00022729"/>
    </source>
</evidence>
<keyword evidence="6" id="KW-0677">Repeat</keyword>
<dbReference type="WBParaSite" id="TCLT_0000605601-mRNA-1">
    <property type="protein sequence ID" value="TCLT_0000605601-mRNA-1"/>
    <property type="gene ID" value="TCLT_0000605601"/>
</dbReference>
<dbReference type="PANTHER" id="PTHR10082">
    <property type="entry name" value="INTEGRIN BETA SUBUNIT"/>
    <property type="match status" value="1"/>
</dbReference>
<dbReference type="GO" id="GO:0005178">
    <property type="term" value="F:integrin binding"/>
    <property type="evidence" value="ECO:0007669"/>
    <property type="project" value="TreeGrafter"/>
</dbReference>
<dbReference type="GO" id="GO:0033627">
    <property type="term" value="P:cell adhesion mediated by integrin"/>
    <property type="evidence" value="ECO:0007669"/>
    <property type="project" value="TreeGrafter"/>
</dbReference>
<evidence type="ECO:0000256" key="6">
    <source>
        <dbReference type="ARBA" id="ARBA00022737"/>
    </source>
</evidence>
<dbReference type="InterPro" id="IPR013111">
    <property type="entry name" value="EGF_extracell"/>
</dbReference>
<evidence type="ECO:0000259" key="13">
    <source>
        <dbReference type="Pfam" id="PF07974"/>
    </source>
</evidence>
<organism evidence="16">
    <name type="scientific">Thelazia callipaeda</name>
    <name type="common">Oriental eyeworm</name>
    <name type="synonym">Parasitic nematode</name>
    <dbReference type="NCBI Taxonomy" id="103827"/>
    <lineage>
        <taxon>Eukaryota</taxon>
        <taxon>Metazoa</taxon>
        <taxon>Ecdysozoa</taxon>
        <taxon>Nematoda</taxon>
        <taxon>Chromadorea</taxon>
        <taxon>Rhabditida</taxon>
        <taxon>Spirurina</taxon>
        <taxon>Spiruromorpha</taxon>
        <taxon>Thelazioidea</taxon>
        <taxon>Thelaziidae</taxon>
        <taxon>Thelazia</taxon>
    </lineage>
</organism>
<comment type="subcellular location">
    <subcellularLocation>
        <location evidence="1">Membrane</location>
        <topology evidence="1">Single-pass type I membrane protein</topology>
    </subcellularLocation>
</comment>
<keyword evidence="7 12" id="KW-1133">Transmembrane helix</keyword>
<keyword evidence="3" id="KW-0245">EGF-like domain</keyword>
<evidence type="ECO:0000256" key="2">
    <source>
        <dbReference type="ARBA" id="ARBA00007449"/>
    </source>
</evidence>
<dbReference type="OrthoDB" id="410592at2759"/>
<keyword evidence="15" id="KW-1185">Reference proteome</keyword>
<keyword evidence="8" id="KW-0401">Integrin</keyword>
<keyword evidence="11" id="KW-0325">Glycoprotein</keyword>
<dbReference type="Pfam" id="PF07974">
    <property type="entry name" value="EGF_2"/>
    <property type="match status" value="1"/>
</dbReference>
<dbReference type="GO" id="GO:0005925">
    <property type="term" value="C:focal adhesion"/>
    <property type="evidence" value="ECO:0007669"/>
    <property type="project" value="TreeGrafter"/>
</dbReference>
<feature type="domain" description="Epidermal growth factor-like" evidence="13">
    <location>
        <begin position="195"/>
        <end position="225"/>
    </location>
</feature>
<accession>A0A0N5CZW6</accession>
<keyword evidence="4 12" id="KW-0812">Transmembrane</keyword>
<feature type="transmembrane region" description="Helical" evidence="12">
    <location>
        <begin position="294"/>
        <end position="316"/>
    </location>
</feature>
<evidence type="ECO:0000313" key="16">
    <source>
        <dbReference type="WBParaSite" id="TCLT_0000605601-mRNA-1"/>
    </source>
</evidence>
<reference evidence="16" key="1">
    <citation type="submission" date="2017-02" db="UniProtKB">
        <authorList>
            <consortium name="WormBaseParasite"/>
        </authorList>
    </citation>
    <scope>IDENTIFICATION</scope>
</reference>
<dbReference type="EMBL" id="UYYF01004384">
    <property type="protein sequence ID" value="VDN03361.1"/>
    <property type="molecule type" value="Genomic_DNA"/>
</dbReference>
<dbReference type="GO" id="GO:0007160">
    <property type="term" value="P:cell-matrix adhesion"/>
    <property type="evidence" value="ECO:0007669"/>
    <property type="project" value="TreeGrafter"/>
</dbReference>
<dbReference type="GO" id="GO:0009986">
    <property type="term" value="C:cell surface"/>
    <property type="evidence" value="ECO:0007669"/>
    <property type="project" value="TreeGrafter"/>
</dbReference>
<evidence type="ECO:0000256" key="7">
    <source>
        <dbReference type="ARBA" id="ARBA00022989"/>
    </source>
</evidence>
<evidence type="ECO:0000256" key="1">
    <source>
        <dbReference type="ARBA" id="ARBA00004479"/>
    </source>
</evidence>
<dbReference type="GO" id="GO:0016477">
    <property type="term" value="P:cell migration"/>
    <property type="evidence" value="ECO:0007669"/>
    <property type="project" value="TreeGrafter"/>
</dbReference>
<dbReference type="FunFam" id="2.10.25.10:FF:000036">
    <property type="entry name" value="Integrin beta"/>
    <property type="match status" value="1"/>
</dbReference>
<evidence type="ECO:0000256" key="10">
    <source>
        <dbReference type="ARBA" id="ARBA00023157"/>
    </source>
</evidence>
<sequence length="317" mass="34740">MSVSFKHLHWKYVMDGFELRFSNLQPEDLEVTFEIMCEGELIQGTRCKNVPMGSVVEFYAIFHLRSCSASENIPVAIGVYGYEEIVAAVYITPFCSCECEKITNHIEAASQCSNNGKLVCGSCECNKGMGGKHCDCDLAYYNVSSTSELEAQCKRNADDEEVCSGKGHCQCNKCECFPGQANGKYCECNAEDGYCPKANGVECSSHGKCVCGVCECREGYSGEDCSCHAGDRHCPEYTVNPEEIQSSLEEEGEDKVDETVLESSNEAIASISDGQEINKDDQSVTQGEKIASEMATAGGLTLTLYQLFPFLLFLILF</sequence>
<dbReference type="InterPro" id="IPR032695">
    <property type="entry name" value="Integrin_dom_sf"/>
</dbReference>
<dbReference type="Gene3D" id="2.60.40.1510">
    <property type="entry name" value="ntegrin, alpha v. Chain A, domain 3"/>
    <property type="match status" value="1"/>
</dbReference>
<keyword evidence="5" id="KW-0732">Signal</keyword>
<dbReference type="GO" id="GO:0008305">
    <property type="term" value="C:integrin complex"/>
    <property type="evidence" value="ECO:0007669"/>
    <property type="project" value="TreeGrafter"/>
</dbReference>
<dbReference type="STRING" id="103827.A0A0N5CZW6"/>
<name>A0A0N5CZW6_THECL</name>
<reference evidence="14 15" key="2">
    <citation type="submission" date="2018-11" db="EMBL/GenBank/DDBJ databases">
        <authorList>
            <consortium name="Pathogen Informatics"/>
        </authorList>
    </citation>
    <scope>NUCLEOTIDE SEQUENCE [LARGE SCALE GENOMIC DNA]</scope>
</reference>
<evidence type="ECO:0000256" key="9">
    <source>
        <dbReference type="ARBA" id="ARBA00023136"/>
    </source>
</evidence>